<evidence type="ECO:0000313" key="4">
    <source>
        <dbReference type="EMBL" id="KAE9305848.1"/>
    </source>
</evidence>
<accession>A0A6A3JKM9</accession>
<evidence type="ECO:0000259" key="1">
    <source>
        <dbReference type="PROSITE" id="PS50011"/>
    </source>
</evidence>
<dbReference type="Pfam" id="PF00069">
    <property type="entry name" value="Pkinase"/>
    <property type="match status" value="1"/>
</dbReference>
<gene>
    <name evidence="3" type="ORF">PR001_g20336</name>
    <name evidence="2" type="ORF">PR002_g20837</name>
    <name evidence="4" type="ORF">PR003_g21389</name>
</gene>
<dbReference type="OrthoDB" id="112782at2759"/>
<dbReference type="PANTHER" id="PTHR44329">
    <property type="entry name" value="SERINE/THREONINE-PROTEIN KINASE TNNI3K-RELATED"/>
    <property type="match status" value="1"/>
</dbReference>
<evidence type="ECO:0000313" key="3">
    <source>
        <dbReference type="EMBL" id="KAE8994652.1"/>
    </source>
</evidence>
<name>A0A6A3JKM9_9STRA</name>
<dbReference type="PROSITE" id="PS50011">
    <property type="entry name" value="PROTEIN_KINASE_DOM"/>
    <property type="match status" value="1"/>
</dbReference>
<dbReference type="EMBL" id="QXFT01002002">
    <property type="protein sequence ID" value="KAE9305848.1"/>
    <property type="molecule type" value="Genomic_DNA"/>
</dbReference>
<sequence length="350" mass="39383">MKGNAPLSHEFTGSQANFLHNLTWDLQEEDFGGLSGCSSDLHEIHGVLVCITDAAERSSDGDISSRTLKRSAVERKLYGYSNSCPGQFSDGVLAGWQKQKQKQSGPVGSDSTLTKETEDLSRSIWQDPHLLEIQLKAEDIEDVRKIGGGAYADVWLVKYLKYRGTQLLASKRLRNVFETHQNMQNFLEKIKMVVGFDHPNIVKLVGAAWTMESDVQALRVHGGGDLREFLLYPHTPRTWTTRKLEIATDVVEALVYLHSFSPPVVHRDLKSRNILVSRKMRAKLTDFGVSRIMSEENTMTQGVGTSRWEAPEVLAGKENYNQAAASEWCYPNSTHTLSRMKTLEDRTITR</sequence>
<dbReference type="SMART" id="SM00220">
    <property type="entry name" value="S_TKc"/>
    <property type="match status" value="1"/>
</dbReference>
<comment type="caution">
    <text evidence="3">The sequence shown here is derived from an EMBL/GenBank/DDBJ whole genome shotgun (WGS) entry which is preliminary data.</text>
</comment>
<keyword evidence="6" id="KW-1185">Reference proteome</keyword>
<evidence type="ECO:0000313" key="2">
    <source>
        <dbReference type="EMBL" id="KAE8991472.1"/>
    </source>
</evidence>
<evidence type="ECO:0000313" key="7">
    <source>
        <dbReference type="Proteomes" id="UP000435112"/>
    </source>
</evidence>
<evidence type="ECO:0000313" key="6">
    <source>
        <dbReference type="Proteomes" id="UP000434957"/>
    </source>
</evidence>
<dbReference type="GO" id="GO:0004674">
    <property type="term" value="F:protein serine/threonine kinase activity"/>
    <property type="evidence" value="ECO:0007669"/>
    <property type="project" value="TreeGrafter"/>
</dbReference>
<dbReference type="PROSITE" id="PS00108">
    <property type="entry name" value="PROTEIN_KINASE_ST"/>
    <property type="match status" value="1"/>
</dbReference>
<dbReference type="PANTHER" id="PTHR44329:SF214">
    <property type="entry name" value="PROTEIN KINASE DOMAIN-CONTAINING PROTEIN"/>
    <property type="match status" value="1"/>
</dbReference>
<dbReference type="GO" id="GO:0005524">
    <property type="term" value="F:ATP binding"/>
    <property type="evidence" value="ECO:0007669"/>
    <property type="project" value="InterPro"/>
</dbReference>
<organism evidence="3 5">
    <name type="scientific">Phytophthora rubi</name>
    <dbReference type="NCBI Taxonomy" id="129364"/>
    <lineage>
        <taxon>Eukaryota</taxon>
        <taxon>Sar</taxon>
        <taxon>Stramenopiles</taxon>
        <taxon>Oomycota</taxon>
        <taxon>Peronosporomycetes</taxon>
        <taxon>Peronosporales</taxon>
        <taxon>Peronosporaceae</taxon>
        <taxon>Phytophthora</taxon>
    </lineage>
</organism>
<dbReference type="EMBL" id="QXFV01001992">
    <property type="protein sequence ID" value="KAE8994652.1"/>
    <property type="molecule type" value="Genomic_DNA"/>
</dbReference>
<dbReference type="InterPro" id="IPR051681">
    <property type="entry name" value="Ser/Thr_Kinases-Pseudokinases"/>
</dbReference>
<dbReference type="EMBL" id="QXFU01002034">
    <property type="protein sequence ID" value="KAE8991472.1"/>
    <property type="molecule type" value="Genomic_DNA"/>
</dbReference>
<dbReference type="AlphaFoldDB" id="A0A6A3JKM9"/>
<feature type="domain" description="Protein kinase" evidence="1">
    <location>
        <begin position="140"/>
        <end position="350"/>
    </location>
</feature>
<dbReference type="Proteomes" id="UP000429607">
    <property type="component" value="Unassembled WGS sequence"/>
</dbReference>
<dbReference type="Proteomes" id="UP000434957">
    <property type="component" value="Unassembled WGS sequence"/>
</dbReference>
<proteinExistence type="predicted"/>
<dbReference type="InterPro" id="IPR008271">
    <property type="entry name" value="Ser/Thr_kinase_AS"/>
</dbReference>
<dbReference type="SUPFAM" id="SSF56112">
    <property type="entry name" value="Protein kinase-like (PK-like)"/>
    <property type="match status" value="1"/>
</dbReference>
<dbReference type="InterPro" id="IPR000719">
    <property type="entry name" value="Prot_kinase_dom"/>
</dbReference>
<dbReference type="Proteomes" id="UP000435112">
    <property type="component" value="Unassembled WGS sequence"/>
</dbReference>
<protein>
    <recommendedName>
        <fullName evidence="1">Protein kinase domain-containing protein</fullName>
    </recommendedName>
</protein>
<reference evidence="5 7" key="1">
    <citation type="submission" date="2018-09" db="EMBL/GenBank/DDBJ databases">
        <title>Genomic investigation of the strawberry pathogen Phytophthora fragariae indicates pathogenicity is determined by transcriptional variation in three key races.</title>
        <authorList>
            <person name="Adams T.M."/>
            <person name="Armitage A.D."/>
            <person name="Sobczyk M.K."/>
            <person name="Bates H.J."/>
            <person name="Dunwell J.M."/>
            <person name="Nellist C.F."/>
            <person name="Harrison R.J."/>
        </authorList>
    </citation>
    <scope>NUCLEOTIDE SEQUENCE [LARGE SCALE GENOMIC DNA]</scope>
    <source>
        <strain evidence="3 5">SCRP249</strain>
        <strain evidence="2 7">SCRP324</strain>
        <strain evidence="4 6">SCRP333</strain>
    </source>
</reference>
<dbReference type="InterPro" id="IPR011009">
    <property type="entry name" value="Kinase-like_dom_sf"/>
</dbReference>
<dbReference type="Gene3D" id="1.10.510.10">
    <property type="entry name" value="Transferase(Phosphotransferase) domain 1"/>
    <property type="match status" value="1"/>
</dbReference>
<evidence type="ECO:0000313" key="5">
    <source>
        <dbReference type="Proteomes" id="UP000429607"/>
    </source>
</evidence>